<accession>A0A841JCY3</accession>
<organism evidence="1 2">
    <name type="scientific">Mucilaginibacter lappiensis</name>
    <dbReference type="NCBI Taxonomy" id="354630"/>
    <lineage>
        <taxon>Bacteria</taxon>
        <taxon>Pseudomonadati</taxon>
        <taxon>Bacteroidota</taxon>
        <taxon>Sphingobacteriia</taxon>
        <taxon>Sphingobacteriales</taxon>
        <taxon>Sphingobacteriaceae</taxon>
        <taxon>Mucilaginibacter</taxon>
    </lineage>
</organism>
<evidence type="ECO:0000313" key="1">
    <source>
        <dbReference type="EMBL" id="MBB6128670.1"/>
    </source>
</evidence>
<evidence type="ECO:0000313" key="2">
    <source>
        <dbReference type="Proteomes" id="UP000548326"/>
    </source>
</evidence>
<comment type="caution">
    <text evidence="1">The sequence shown here is derived from an EMBL/GenBank/DDBJ whole genome shotgun (WGS) entry which is preliminary data.</text>
</comment>
<reference evidence="1 2" key="1">
    <citation type="submission" date="2020-08" db="EMBL/GenBank/DDBJ databases">
        <title>Genomic Encyclopedia of Type Strains, Phase IV (KMG-V): Genome sequencing to study the core and pangenomes of soil and plant-associated prokaryotes.</title>
        <authorList>
            <person name="Whitman W."/>
        </authorList>
    </citation>
    <scope>NUCLEOTIDE SEQUENCE [LARGE SCALE GENOMIC DNA]</scope>
    <source>
        <strain evidence="1 2">MP601</strain>
    </source>
</reference>
<sequence>MNTMDRLLTKYMLGEARLAEIEMIDKWIAASKHNLKYFTQFKLVWEICELLKPESNIDIEEAWEKFKKMAKKGKGPAAIINMICQIVKAPALIN</sequence>
<dbReference type="AlphaFoldDB" id="A0A841JCY3"/>
<name>A0A841JCY3_9SPHI</name>
<gene>
    <name evidence="1" type="ORF">HDF22_002791</name>
</gene>
<protein>
    <submittedName>
        <fullName evidence="1">Uncharacterized protein</fullName>
    </submittedName>
</protein>
<dbReference type="EMBL" id="JACHCA010000006">
    <property type="protein sequence ID" value="MBB6128670.1"/>
    <property type="molecule type" value="Genomic_DNA"/>
</dbReference>
<proteinExistence type="predicted"/>
<dbReference type="Proteomes" id="UP000548326">
    <property type="component" value="Unassembled WGS sequence"/>
</dbReference>